<dbReference type="PROSITE" id="PS01124">
    <property type="entry name" value="HTH_ARAC_FAMILY_2"/>
    <property type="match status" value="1"/>
</dbReference>
<dbReference type="PROSITE" id="PS00041">
    <property type="entry name" value="HTH_ARAC_FAMILY_1"/>
    <property type="match status" value="1"/>
</dbReference>
<dbReference type="PANTHER" id="PTHR46796:SF2">
    <property type="entry name" value="TRANSCRIPTIONAL REGULATORY PROTEIN"/>
    <property type="match status" value="1"/>
</dbReference>
<dbReference type="SMART" id="SM00342">
    <property type="entry name" value="HTH_ARAC"/>
    <property type="match status" value="1"/>
</dbReference>
<protein>
    <submittedName>
        <fullName evidence="6">AraC family transcriptional regulator</fullName>
    </submittedName>
</protein>
<dbReference type="InterPro" id="IPR014710">
    <property type="entry name" value="RmlC-like_jellyroll"/>
</dbReference>
<evidence type="ECO:0000256" key="2">
    <source>
        <dbReference type="ARBA" id="ARBA00023125"/>
    </source>
</evidence>
<dbReference type="InterPro" id="IPR009057">
    <property type="entry name" value="Homeodomain-like_sf"/>
</dbReference>
<keyword evidence="2" id="KW-0238">DNA-binding</keyword>
<evidence type="ECO:0000256" key="3">
    <source>
        <dbReference type="ARBA" id="ARBA00023159"/>
    </source>
</evidence>
<dbReference type="Gene3D" id="2.60.120.10">
    <property type="entry name" value="Jelly Rolls"/>
    <property type="match status" value="1"/>
</dbReference>
<accession>A0A6F8U214</accession>
<dbReference type="SUPFAM" id="SSF46689">
    <property type="entry name" value="Homeodomain-like"/>
    <property type="match status" value="2"/>
</dbReference>
<dbReference type="PANTHER" id="PTHR46796">
    <property type="entry name" value="HTH-TYPE TRANSCRIPTIONAL ACTIVATOR RHAS-RELATED"/>
    <property type="match status" value="1"/>
</dbReference>
<name>A0A6F8U214_9GAMM</name>
<dbReference type="EMBL" id="AP022843">
    <property type="protein sequence ID" value="BCB07598.1"/>
    <property type="molecule type" value="Genomic_DNA"/>
</dbReference>
<evidence type="ECO:0000259" key="5">
    <source>
        <dbReference type="PROSITE" id="PS01124"/>
    </source>
</evidence>
<dbReference type="Pfam" id="PF12833">
    <property type="entry name" value="HTH_18"/>
    <property type="match status" value="1"/>
</dbReference>
<dbReference type="InterPro" id="IPR050204">
    <property type="entry name" value="AraC_XylS_family_regulators"/>
</dbReference>
<dbReference type="InterPro" id="IPR018060">
    <property type="entry name" value="HTH_AraC"/>
</dbReference>
<dbReference type="RefSeq" id="WP_232060356.1">
    <property type="nucleotide sequence ID" value="NZ_AP022843.1"/>
</dbReference>
<evidence type="ECO:0000313" key="7">
    <source>
        <dbReference type="Proteomes" id="UP000502259"/>
    </source>
</evidence>
<gene>
    <name evidence="6" type="ORF">HHSLTHF2_14880</name>
</gene>
<keyword evidence="7" id="KW-1185">Reference proteome</keyword>
<organism evidence="6 7">
    <name type="scientific">Halomonas hydrothermalis</name>
    <dbReference type="NCBI Taxonomy" id="115561"/>
    <lineage>
        <taxon>Bacteria</taxon>
        <taxon>Pseudomonadati</taxon>
        <taxon>Pseudomonadota</taxon>
        <taxon>Gammaproteobacteria</taxon>
        <taxon>Oceanospirillales</taxon>
        <taxon>Halomonadaceae</taxon>
        <taxon>Halomonas</taxon>
    </lineage>
</organism>
<dbReference type="InterPro" id="IPR018062">
    <property type="entry name" value="HTH_AraC-typ_CS"/>
</dbReference>
<evidence type="ECO:0000256" key="4">
    <source>
        <dbReference type="ARBA" id="ARBA00023163"/>
    </source>
</evidence>
<dbReference type="AlphaFoldDB" id="A0A6F8U214"/>
<reference evidence="6 7" key="1">
    <citation type="submission" date="2020-03" db="EMBL/GenBank/DDBJ databases">
        <title>Complete Genome Sequence of Halomonas hydrothermalis Strain Slthf2, Halophilic Bacterium Isolated from Deep-Sea Hydrothermal-Vent Environments.</title>
        <authorList>
            <person name="Takeyama N."/>
            <person name="Huang M."/>
            <person name="Sato K."/>
            <person name="Galipon J."/>
            <person name="Arakawa K."/>
        </authorList>
    </citation>
    <scope>NUCLEOTIDE SEQUENCE [LARGE SCALE GENOMIC DNA]</scope>
    <source>
        <strain evidence="6 7">Slthf2</strain>
    </source>
</reference>
<keyword evidence="1" id="KW-0805">Transcription regulation</keyword>
<keyword evidence="3" id="KW-0010">Activator</keyword>
<dbReference type="InterPro" id="IPR003313">
    <property type="entry name" value="AraC-bd"/>
</dbReference>
<dbReference type="SUPFAM" id="SSF51215">
    <property type="entry name" value="Regulatory protein AraC"/>
    <property type="match status" value="1"/>
</dbReference>
<evidence type="ECO:0000256" key="1">
    <source>
        <dbReference type="ARBA" id="ARBA00023015"/>
    </source>
</evidence>
<evidence type="ECO:0000313" key="6">
    <source>
        <dbReference type="EMBL" id="BCB07598.1"/>
    </source>
</evidence>
<dbReference type="Gene3D" id="1.10.10.60">
    <property type="entry name" value="Homeodomain-like"/>
    <property type="match status" value="1"/>
</dbReference>
<feature type="domain" description="HTH araC/xylS-type" evidence="5">
    <location>
        <begin position="211"/>
        <end position="308"/>
    </location>
</feature>
<sequence length="319" mass="35220">MSDKSPSAESLSAESLSAKSLSAESLSAKSRSAKPLQAGPPPVFWRDSRLPYVELRKISDARQVCYAPHSHVHWSVGAITSGSSTFFYRESTYPINAGDLVMMNPDWVHACNPIENEPWAYLMLYVDAQWLADLRYQIGTLGSPVWSDIDTAVVSQPALYAHYCEMAACLLDKQRTLSMKHASVTGFLTALMLALAHETTVSRPQPPDGLQAAAAYCDVNAAFDVSLETLCQLTGYSAGHLIRAFKQHYGLTPHAYLINRRIQLGQRALRQGESIVNAALLAGFNDQPHFQRTFKRLVAATPNQYRYPLLKQQENSAGS</sequence>
<keyword evidence="4" id="KW-0804">Transcription</keyword>
<dbReference type="GO" id="GO:0003700">
    <property type="term" value="F:DNA-binding transcription factor activity"/>
    <property type="evidence" value="ECO:0007669"/>
    <property type="project" value="InterPro"/>
</dbReference>
<dbReference type="GO" id="GO:0043565">
    <property type="term" value="F:sequence-specific DNA binding"/>
    <property type="evidence" value="ECO:0007669"/>
    <property type="project" value="InterPro"/>
</dbReference>
<dbReference type="Proteomes" id="UP000502259">
    <property type="component" value="Chromosome"/>
</dbReference>
<dbReference type="Pfam" id="PF02311">
    <property type="entry name" value="AraC_binding"/>
    <property type="match status" value="1"/>
</dbReference>
<dbReference type="InterPro" id="IPR037923">
    <property type="entry name" value="HTH-like"/>
</dbReference>
<proteinExistence type="predicted"/>